<dbReference type="OrthoDB" id="4086179at2"/>
<dbReference type="Proteomes" id="UP000077701">
    <property type="component" value="Unassembled WGS sequence"/>
</dbReference>
<dbReference type="RefSeq" id="WP_157237504.1">
    <property type="nucleotide sequence ID" value="NZ_BDCX01000016.1"/>
</dbReference>
<keyword evidence="3" id="KW-1185">Reference proteome</keyword>
<sequence length="254" mass="28064">MSSSPSRPGGGISPHLTPTASGSASNRSDLRKIFSLARDFASDIQHVLNATICNNASINAQRDITDPSVIAIGNRLTAASLRGELVPICARGKPTGWLKVEYLCSIDGAGKYLMVVNAFVGVYAADEARTPLCHFDYERDKADGYPEAHVQVYGESTALATWGDRFADRGLHRLHLPAGPRRFRWILEDVIEFLVSEGLAVPHDDTWRDALKPGRKKFMQSQLRAAIRNDTETAVLYLSECDYSIHPPETVRRR</sequence>
<reference evidence="2 3" key="1">
    <citation type="journal article" date="2016" name="Genome Announc.">
        <title>Draft Genome Sequence of Planomonospora sphaerica JCM9374, a Rare Actinomycete.</title>
        <authorList>
            <person name="Dohra H."/>
            <person name="Suzuki T."/>
            <person name="Inoue Y."/>
            <person name="Kodani S."/>
        </authorList>
    </citation>
    <scope>NUCLEOTIDE SEQUENCE [LARGE SCALE GENOMIC DNA]</scope>
    <source>
        <strain evidence="2 3">JCM 9374</strain>
    </source>
</reference>
<protein>
    <submittedName>
        <fullName evidence="2">Uncharacterized protein</fullName>
    </submittedName>
</protein>
<comment type="caution">
    <text evidence="2">The sequence shown here is derived from an EMBL/GenBank/DDBJ whole genome shotgun (WGS) entry which is preliminary data.</text>
</comment>
<gene>
    <name evidence="2" type="ORF">PS9374_05879</name>
</gene>
<name>A0A171DMJ2_9ACTN</name>
<dbReference type="EMBL" id="BDCX01000016">
    <property type="protein sequence ID" value="GAT70199.1"/>
    <property type="molecule type" value="Genomic_DNA"/>
</dbReference>
<accession>A0A171DMJ2</accession>
<evidence type="ECO:0000256" key="1">
    <source>
        <dbReference type="SAM" id="MobiDB-lite"/>
    </source>
</evidence>
<feature type="compositionally biased region" description="Polar residues" evidence="1">
    <location>
        <begin position="16"/>
        <end position="26"/>
    </location>
</feature>
<evidence type="ECO:0000313" key="3">
    <source>
        <dbReference type="Proteomes" id="UP000077701"/>
    </source>
</evidence>
<feature type="region of interest" description="Disordered" evidence="1">
    <location>
        <begin position="1"/>
        <end position="26"/>
    </location>
</feature>
<reference evidence="3" key="2">
    <citation type="submission" date="2016-04" db="EMBL/GenBank/DDBJ databases">
        <title>Planomonospora sphaerica JCM9374 whole genome shotgun sequence.</title>
        <authorList>
            <person name="Suzuki T."/>
            <person name="Dohra H."/>
            <person name="Kodani S."/>
        </authorList>
    </citation>
    <scope>NUCLEOTIDE SEQUENCE [LARGE SCALE GENOMIC DNA]</scope>
    <source>
        <strain evidence="3">JCM 9374</strain>
    </source>
</reference>
<proteinExistence type="predicted"/>
<organism evidence="2 3">
    <name type="scientific">Planomonospora sphaerica</name>
    <dbReference type="NCBI Taxonomy" id="161355"/>
    <lineage>
        <taxon>Bacteria</taxon>
        <taxon>Bacillati</taxon>
        <taxon>Actinomycetota</taxon>
        <taxon>Actinomycetes</taxon>
        <taxon>Streptosporangiales</taxon>
        <taxon>Streptosporangiaceae</taxon>
        <taxon>Planomonospora</taxon>
    </lineage>
</organism>
<evidence type="ECO:0000313" key="2">
    <source>
        <dbReference type="EMBL" id="GAT70199.1"/>
    </source>
</evidence>
<dbReference type="AlphaFoldDB" id="A0A171DMJ2"/>